<protein>
    <submittedName>
        <fullName evidence="2">Uncharacterized protein TCIL3000_10_8290</fullName>
    </submittedName>
</protein>
<dbReference type="EMBL" id="HE575323">
    <property type="protein sequence ID" value="CCC94053.1"/>
    <property type="molecule type" value="Genomic_DNA"/>
</dbReference>
<name>G0UXD6_TRYCI</name>
<organism evidence="2">
    <name type="scientific">Trypanosoma congolense (strain IL3000)</name>
    <dbReference type="NCBI Taxonomy" id="1068625"/>
    <lineage>
        <taxon>Eukaryota</taxon>
        <taxon>Discoba</taxon>
        <taxon>Euglenozoa</taxon>
        <taxon>Kinetoplastea</taxon>
        <taxon>Metakinetoplastina</taxon>
        <taxon>Trypanosomatida</taxon>
        <taxon>Trypanosomatidae</taxon>
        <taxon>Trypanosoma</taxon>
        <taxon>Nannomonas</taxon>
    </lineage>
</organism>
<dbReference type="InterPro" id="IPR058977">
    <property type="entry name" value="RESC8_HEAT"/>
</dbReference>
<sequence>MKPSLRWLSNVKGKGLDMLISSVYSRHIDFSAEDVYKLCALLKAKEDVLQLKSNADFIRGLRVQYEKLDPNTVTPFQSSFIEGALTGIQHVDVAQSPQSPSALGCMGVEPYGSVEKSADSCVSGKLSSSCVDIFAQKGLHLSTSIEEDTTIGERIAAIHEVVNESQKSHFIGSDGMEKIRKHCKALELKLRQMKPHEIASLVRALAIVNYQDYAYTNLLARRSCEIASKLSVSELCKTYFNLSKLQSHDSLVAFVNQIESQMEKLHQEQLQFVFMALERQPQIAFAPARMVPKLLTKAASLLCEVSDGAFYRSMLVVAARYNQRRHPAVGSIMSSLPNHVEGISDRDLLAILQSIVDLELSTNVSGMSALLGRITVIADTVDIRSVDTLLDILSVLPCDTQEIMEKLLNRLVEDAGKLSIPQVVSILDLLSSYPPAKGHACVASLSFAASLRAEFFDGEALENIVVNLGQLTHFSDDFYMLVGVLQNAKGGFRAVDKLFELLRFCTRDVASDVRGQDMITKGILGLAPTMNDENLSEVRRILLRLGVDDKNVHQMILRRAKQIQRESGGRWGSRANYTPDGMV</sequence>
<accession>G0UXD6</accession>
<reference evidence="2" key="1">
    <citation type="journal article" date="2012" name="Proc. Natl. Acad. Sci. U.S.A.">
        <title>Antigenic diversity is generated by distinct evolutionary mechanisms in African trypanosome species.</title>
        <authorList>
            <person name="Jackson A.P."/>
            <person name="Berry A."/>
            <person name="Aslett M."/>
            <person name="Allison H.C."/>
            <person name="Burton P."/>
            <person name="Vavrova-Anderson J."/>
            <person name="Brown R."/>
            <person name="Browne H."/>
            <person name="Corton N."/>
            <person name="Hauser H."/>
            <person name="Gamble J."/>
            <person name="Gilderthorp R."/>
            <person name="Marcello L."/>
            <person name="McQuillan J."/>
            <person name="Otto T.D."/>
            <person name="Quail M.A."/>
            <person name="Sanders M.J."/>
            <person name="van Tonder A."/>
            <person name="Ginger M.L."/>
            <person name="Field M.C."/>
            <person name="Barry J.D."/>
            <person name="Hertz-Fowler C."/>
            <person name="Berriman M."/>
        </authorList>
    </citation>
    <scope>NUCLEOTIDE SEQUENCE</scope>
    <source>
        <strain evidence="2">IL3000</strain>
    </source>
</reference>
<dbReference type="Pfam" id="PF26172">
    <property type="entry name" value="RESC8"/>
    <property type="match status" value="2"/>
</dbReference>
<feature type="domain" description="RNA-editing substrate-binding complex 8 protein HEAT repeats" evidence="1">
    <location>
        <begin position="28"/>
        <end position="85"/>
    </location>
</feature>
<dbReference type="VEuPathDB" id="TriTrypDB:TcIL3000_10_8290"/>
<evidence type="ECO:0000259" key="1">
    <source>
        <dbReference type="Pfam" id="PF26172"/>
    </source>
</evidence>
<dbReference type="AlphaFoldDB" id="G0UXD6"/>
<feature type="domain" description="RNA-editing substrate-binding complex 8 protein HEAT repeats" evidence="1">
    <location>
        <begin position="177"/>
        <end position="562"/>
    </location>
</feature>
<evidence type="ECO:0000313" key="2">
    <source>
        <dbReference type="EMBL" id="CCC94053.1"/>
    </source>
</evidence>
<gene>
    <name evidence="2" type="ORF">TCIL3000_10_8290</name>
</gene>
<proteinExistence type="predicted"/>